<dbReference type="NCBIfam" id="TIGR01988">
    <property type="entry name" value="Ubi-OHases"/>
    <property type="match status" value="1"/>
</dbReference>
<dbReference type="AlphaFoldDB" id="A0A545T1C3"/>
<name>A0A545T1C3_9GAMM</name>
<sequence>MATQYDVIIVGGGMVGLTMAAALAKTNLQIAVLETGSFRHLSTGNWLDIQACEPSDYQNRVSAISPGNQAYLSKLGIWQSIPESRKANYQRMKVWDGDGDGKIAFDAADLAVPFLGTIVENQVIRAAALASLQAFTNVETIENSQVAAISESNQIVTINLDSGEQLACQLLIGADGALSAVRQQLGINSQAQSYDQTAFVANVKTEFAHQDTAWQRFTQSGPVAFLPLPDPNLCSIVWSIDSDQAEALKPLSESAFVSRLSHAIENRFGKLSPISKVASFPLIKRHSERYLTQQCVLIGDAAHTIHPLAGQGVNLGFQDVECLSRLMQSLIENNRSWTLMANLRPFERERKAENALMQNAMTGFKWLFGHTAMVPTLLRNSALNFVDNAAPIKHEIIRRAMGI</sequence>
<dbReference type="PANTHER" id="PTHR43876">
    <property type="entry name" value="UBIQUINONE BIOSYNTHESIS MONOOXYGENASE COQ6, MITOCHONDRIAL"/>
    <property type="match status" value="1"/>
</dbReference>
<comment type="pathway">
    <text evidence="2">Cofactor biosynthesis; ubiquinone biosynthesis.</text>
</comment>
<dbReference type="InterPro" id="IPR010971">
    <property type="entry name" value="UbiH/COQ6"/>
</dbReference>
<dbReference type="RefSeq" id="WP_142944228.1">
    <property type="nucleotide sequence ID" value="NZ_VIKR01000007.1"/>
</dbReference>
<evidence type="ECO:0000256" key="6">
    <source>
        <dbReference type="ARBA" id="ARBA00023002"/>
    </source>
</evidence>
<comment type="similarity">
    <text evidence="3">Belongs to the UbiH/COQ6 family.</text>
</comment>
<accession>A0A545T1C3</accession>
<dbReference type="Pfam" id="PF01494">
    <property type="entry name" value="FAD_binding_3"/>
    <property type="match status" value="1"/>
</dbReference>
<protein>
    <submittedName>
        <fullName evidence="9">FAD-binding protein</fullName>
    </submittedName>
</protein>
<gene>
    <name evidence="9" type="ORF">FLL45_22040</name>
</gene>
<dbReference type="UniPathway" id="UPA00232"/>
<evidence type="ECO:0000256" key="2">
    <source>
        <dbReference type="ARBA" id="ARBA00004749"/>
    </source>
</evidence>
<dbReference type="Gene3D" id="3.50.50.60">
    <property type="entry name" value="FAD/NAD(P)-binding domain"/>
    <property type="match status" value="2"/>
</dbReference>
<evidence type="ECO:0000256" key="5">
    <source>
        <dbReference type="ARBA" id="ARBA00022827"/>
    </source>
</evidence>
<dbReference type="InterPro" id="IPR051205">
    <property type="entry name" value="UbiH/COQ6_monooxygenase"/>
</dbReference>
<dbReference type="GO" id="GO:0006744">
    <property type="term" value="P:ubiquinone biosynthetic process"/>
    <property type="evidence" value="ECO:0007669"/>
    <property type="project" value="UniProtKB-UniPathway"/>
</dbReference>
<feature type="domain" description="FAD-binding" evidence="8">
    <location>
        <begin position="5"/>
        <end position="339"/>
    </location>
</feature>
<keyword evidence="5" id="KW-0274">FAD</keyword>
<dbReference type="PRINTS" id="PR00420">
    <property type="entry name" value="RNGMNOXGNASE"/>
</dbReference>
<dbReference type="PROSITE" id="PS01304">
    <property type="entry name" value="UBIH"/>
    <property type="match status" value="1"/>
</dbReference>
<dbReference type="PANTHER" id="PTHR43876:SF7">
    <property type="entry name" value="UBIQUINONE BIOSYNTHESIS MONOOXYGENASE COQ6, MITOCHONDRIAL"/>
    <property type="match status" value="1"/>
</dbReference>
<organism evidence="9 10">
    <name type="scientific">Aliikangiella marina</name>
    <dbReference type="NCBI Taxonomy" id="1712262"/>
    <lineage>
        <taxon>Bacteria</taxon>
        <taxon>Pseudomonadati</taxon>
        <taxon>Pseudomonadota</taxon>
        <taxon>Gammaproteobacteria</taxon>
        <taxon>Oceanospirillales</taxon>
        <taxon>Pleioneaceae</taxon>
        <taxon>Aliikangiella</taxon>
    </lineage>
</organism>
<dbReference type="GO" id="GO:0071949">
    <property type="term" value="F:FAD binding"/>
    <property type="evidence" value="ECO:0007669"/>
    <property type="project" value="InterPro"/>
</dbReference>
<keyword evidence="4" id="KW-0285">Flavoprotein</keyword>
<keyword evidence="6" id="KW-0560">Oxidoreductase</keyword>
<evidence type="ECO:0000256" key="7">
    <source>
        <dbReference type="ARBA" id="ARBA00023033"/>
    </source>
</evidence>
<dbReference type="InterPro" id="IPR018168">
    <property type="entry name" value="Ubi_Hdrlase_CS"/>
</dbReference>
<comment type="cofactor">
    <cofactor evidence="1">
        <name>FAD</name>
        <dbReference type="ChEBI" id="CHEBI:57692"/>
    </cofactor>
</comment>
<dbReference type="InterPro" id="IPR036188">
    <property type="entry name" value="FAD/NAD-bd_sf"/>
</dbReference>
<dbReference type="EMBL" id="VIKR01000007">
    <property type="protein sequence ID" value="TQV71011.1"/>
    <property type="molecule type" value="Genomic_DNA"/>
</dbReference>
<evidence type="ECO:0000313" key="10">
    <source>
        <dbReference type="Proteomes" id="UP000317839"/>
    </source>
</evidence>
<evidence type="ECO:0000313" key="9">
    <source>
        <dbReference type="EMBL" id="TQV71011.1"/>
    </source>
</evidence>
<comment type="caution">
    <text evidence="9">The sequence shown here is derived from an EMBL/GenBank/DDBJ whole genome shotgun (WGS) entry which is preliminary data.</text>
</comment>
<evidence type="ECO:0000256" key="4">
    <source>
        <dbReference type="ARBA" id="ARBA00022630"/>
    </source>
</evidence>
<dbReference type="SUPFAM" id="SSF51905">
    <property type="entry name" value="FAD/NAD(P)-binding domain"/>
    <property type="match status" value="1"/>
</dbReference>
<dbReference type="GO" id="GO:0004497">
    <property type="term" value="F:monooxygenase activity"/>
    <property type="evidence" value="ECO:0007669"/>
    <property type="project" value="UniProtKB-KW"/>
</dbReference>
<reference evidence="9 10" key="1">
    <citation type="submission" date="2019-06" db="EMBL/GenBank/DDBJ databases">
        <title>Draft genome of Aliikangiella marina GYP-15.</title>
        <authorList>
            <person name="Wang G."/>
        </authorList>
    </citation>
    <scope>NUCLEOTIDE SEQUENCE [LARGE SCALE GENOMIC DNA]</scope>
    <source>
        <strain evidence="9 10">GYP-15</strain>
    </source>
</reference>
<keyword evidence="7" id="KW-0503">Monooxygenase</keyword>
<proteinExistence type="inferred from homology"/>
<evidence type="ECO:0000259" key="8">
    <source>
        <dbReference type="Pfam" id="PF01494"/>
    </source>
</evidence>
<evidence type="ECO:0000256" key="1">
    <source>
        <dbReference type="ARBA" id="ARBA00001974"/>
    </source>
</evidence>
<dbReference type="Proteomes" id="UP000317839">
    <property type="component" value="Unassembled WGS sequence"/>
</dbReference>
<keyword evidence="10" id="KW-1185">Reference proteome</keyword>
<dbReference type="GO" id="GO:0016705">
    <property type="term" value="F:oxidoreductase activity, acting on paired donors, with incorporation or reduction of molecular oxygen"/>
    <property type="evidence" value="ECO:0007669"/>
    <property type="project" value="InterPro"/>
</dbReference>
<evidence type="ECO:0000256" key="3">
    <source>
        <dbReference type="ARBA" id="ARBA00005349"/>
    </source>
</evidence>
<dbReference type="OrthoDB" id="9769565at2"/>
<dbReference type="InterPro" id="IPR002938">
    <property type="entry name" value="FAD-bd"/>
</dbReference>